<evidence type="ECO:0000313" key="3">
    <source>
        <dbReference type="EMBL" id="SFK88194.1"/>
    </source>
</evidence>
<dbReference type="PANTHER" id="PTHR48081">
    <property type="entry name" value="AB HYDROLASE SUPERFAMILY PROTEIN C4A8.06C"/>
    <property type="match status" value="1"/>
</dbReference>
<name>A0A1I4D3C4_9PROT</name>
<gene>
    <name evidence="3" type="ORF">SAMN02745775_109155</name>
</gene>
<dbReference type="STRING" id="1123062.SAMN02745775_109155"/>
<organism evidence="3 4">
    <name type="scientific">Falsiroseomonas stagni DSM 19981</name>
    <dbReference type="NCBI Taxonomy" id="1123062"/>
    <lineage>
        <taxon>Bacteria</taxon>
        <taxon>Pseudomonadati</taxon>
        <taxon>Pseudomonadota</taxon>
        <taxon>Alphaproteobacteria</taxon>
        <taxon>Acetobacterales</taxon>
        <taxon>Roseomonadaceae</taxon>
        <taxon>Falsiroseomonas</taxon>
    </lineage>
</organism>
<dbReference type="EMBL" id="FOSQ01000009">
    <property type="protein sequence ID" value="SFK88194.1"/>
    <property type="molecule type" value="Genomic_DNA"/>
</dbReference>
<proteinExistence type="predicted"/>
<dbReference type="Proteomes" id="UP000199473">
    <property type="component" value="Unassembled WGS sequence"/>
</dbReference>
<dbReference type="Pfam" id="PF20434">
    <property type="entry name" value="BD-FAE"/>
    <property type="match status" value="1"/>
</dbReference>
<accession>A0A1I4D3C4</accession>
<reference evidence="3 4" key="1">
    <citation type="submission" date="2016-10" db="EMBL/GenBank/DDBJ databases">
        <authorList>
            <person name="de Groot N.N."/>
        </authorList>
    </citation>
    <scope>NUCLEOTIDE SEQUENCE [LARGE SCALE GENOMIC DNA]</scope>
    <source>
        <strain evidence="3 4">DSM 19981</strain>
    </source>
</reference>
<sequence length="276" mass="29415">MKALPDFWATASQADRDRAYNNAEAVADSPALIAERDAAAAAFRAAHPGHLDLAFGPHEREAWDLYPGRDANAPCLVFIHGGYWQRNRRQDFCHLAEGVLAMGWSAAFCGYTLAPEASLTTICWQVNAALDWLSAHGAEHGIAGPIVASGWSAGGHLTAMALEHPAVTAGLAISGVFDLEAIRETYLDAALKLTGDEVQNLSPARRPVVMKPLAIAYGAAELPELVRHSRDFHELRSAAQAPGPLVPIPGADHFRVLEALRVPGGSLVRIAAALLD</sequence>
<evidence type="ECO:0000313" key="4">
    <source>
        <dbReference type="Proteomes" id="UP000199473"/>
    </source>
</evidence>
<evidence type="ECO:0000259" key="2">
    <source>
        <dbReference type="Pfam" id="PF20434"/>
    </source>
</evidence>
<keyword evidence="1" id="KW-0378">Hydrolase</keyword>
<dbReference type="AlphaFoldDB" id="A0A1I4D3C4"/>
<dbReference type="OrthoDB" id="9771666at2"/>
<evidence type="ECO:0000256" key="1">
    <source>
        <dbReference type="ARBA" id="ARBA00022801"/>
    </source>
</evidence>
<dbReference type="Gene3D" id="3.40.50.1820">
    <property type="entry name" value="alpha/beta hydrolase"/>
    <property type="match status" value="1"/>
</dbReference>
<dbReference type="GO" id="GO:0016787">
    <property type="term" value="F:hydrolase activity"/>
    <property type="evidence" value="ECO:0007669"/>
    <property type="project" value="UniProtKB-KW"/>
</dbReference>
<dbReference type="SUPFAM" id="SSF53474">
    <property type="entry name" value="alpha/beta-Hydrolases"/>
    <property type="match status" value="1"/>
</dbReference>
<keyword evidence="4" id="KW-1185">Reference proteome</keyword>
<feature type="domain" description="BD-FAE-like" evidence="2">
    <location>
        <begin position="69"/>
        <end position="161"/>
    </location>
</feature>
<protein>
    <submittedName>
        <fullName evidence="3">Acetyl esterase/lipase</fullName>
    </submittedName>
</protein>
<dbReference type="InterPro" id="IPR050300">
    <property type="entry name" value="GDXG_lipolytic_enzyme"/>
</dbReference>
<dbReference type="RefSeq" id="WP_092961837.1">
    <property type="nucleotide sequence ID" value="NZ_FOSQ01000009.1"/>
</dbReference>
<dbReference type="InterPro" id="IPR029058">
    <property type="entry name" value="AB_hydrolase_fold"/>
</dbReference>
<dbReference type="PANTHER" id="PTHR48081:SF33">
    <property type="entry name" value="KYNURENINE FORMAMIDASE"/>
    <property type="match status" value="1"/>
</dbReference>
<dbReference type="InterPro" id="IPR049492">
    <property type="entry name" value="BD-FAE-like_dom"/>
</dbReference>